<evidence type="ECO:0000259" key="7">
    <source>
        <dbReference type="Pfam" id="PF16355"/>
    </source>
</evidence>
<evidence type="ECO:0000256" key="1">
    <source>
        <dbReference type="ARBA" id="ARBA00007401"/>
    </source>
</evidence>
<dbReference type="RefSeq" id="WP_256162311.1">
    <property type="nucleotide sequence ID" value="NZ_BAABYW010000001.1"/>
</dbReference>
<dbReference type="Pfam" id="PF16355">
    <property type="entry name" value="DUF4982"/>
    <property type="match status" value="1"/>
</dbReference>
<reference evidence="9 10" key="1">
    <citation type="submission" date="2024-04" db="EMBL/GenBank/DDBJ databases">
        <title>Defined microbial consortia suppress multidrug-resistant proinflammatory Enterobacteriaceae via ecological control.</title>
        <authorList>
            <person name="Furuichi M."/>
            <person name="Kawaguchi T."/>
            <person name="Pust M."/>
            <person name="Yasuma K."/>
            <person name="Plichta D."/>
            <person name="Hasegawa N."/>
            <person name="Ohya T."/>
            <person name="Bhattarai S."/>
            <person name="Sasajima S."/>
            <person name="Aoto Y."/>
            <person name="Tuganbaev T."/>
            <person name="Yaginuma M."/>
            <person name="Ueda M."/>
            <person name="Okahashi N."/>
            <person name="Amafuji K."/>
            <person name="Kiridooshi Y."/>
            <person name="Sugita K."/>
            <person name="Strazar M."/>
            <person name="Skelly A."/>
            <person name="Suda W."/>
            <person name="Hattori M."/>
            <person name="Nakamoto N."/>
            <person name="Caballero S."/>
            <person name="Norman J."/>
            <person name="Olle B."/>
            <person name="Tanoue T."/>
            <person name="Arita M."/>
            <person name="Bucci V."/>
            <person name="Atarashi K."/>
            <person name="Xavier R."/>
            <person name="Honda K."/>
        </authorList>
    </citation>
    <scope>NUCLEOTIDE SEQUENCE [LARGE SCALE GENOMIC DNA]</scope>
    <source>
        <strain evidence="10">k04-0078-D8-1</strain>
    </source>
</reference>
<dbReference type="Pfam" id="PF02837">
    <property type="entry name" value="Glyco_hydro_2_N"/>
    <property type="match status" value="1"/>
</dbReference>
<dbReference type="InterPro" id="IPR008979">
    <property type="entry name" value="Galactose-bd-like_sf"/>
</dbReference>
<evidence type="ECO:0000313" key="9">
    <source>
        <dbReference type="EMBL" id="GAA6406002.1"/>
    </source>
</evidence>
<dbReference type="Pfam" id="PF18565">
    <property type="entry name" value="Glyco_hydro2_C5"/>
    <property type="match status" value="1"/>
</dbReference>
<dbReference type="PRINTS" id="PR00132">
    <property type="entry name" value="GLHYDRLASE2"/>
</dbReference>
<dbReference type="SUPFAM" id="SSF49303">
    <property type="entry name" value="beta-Galactosidase/glucuronidase domain"/>
    <property type="match status" value="1"/>
</dbReference>
<evidence type="ECO:0000256" key="2">
    <source>
        <dbReference type="ARBA" id="ARBA00022801"/>
    </source>
</evidence>
<dbReference type="Gene3D" id="2.60.120.260">
    <property type="entry name" value="Galactose-binding domain-like"/>
    <property type="match status" value="1"/>
</dbReference>
<comment type="similarity">
    <text evidence="1">Belongs to the glycosyl hydrolase 2 family.</text>
</comment>
<dbReference type="InterPro" id="IPR006101">
    <property type="entry name" value="Glyco_hydro_2"/>
</dbReference>
<keyword evidence="10" id="KW-1185">Reference proteome</keyword>
<dbReference type="PANTHER" id="PTHR42732:SF1">
    <property type="entry name" value="BETA-MANNOSIDASE"/>
    <property type="match status" value="1"/>
</dbReference>
<dbReference type="InterPro" id="IPR006103">
    <property type="entry name" value="Glyco_hydro_2_cat"/>
</dbReference>
<protein>
    <submittedName>
        <fullName evidence="9">Glycoside hydrolase family 2 TIM barrel-domain containing protein</fullName>
    </submittedName>
</protein>
<dbReference type="Pfam" id="PF00703">
    <property type="entry name" value="Glyco_hydro_2"/>
    <property type="match status" value="1"/>
</dbReference>
<dbReference type="EMBL" id="BAABYW010000001">
    <property type="protein sequence ID" value="GAA6406002.1"/>
    <property type="molecule type" value="Genomic_DNA"/>
</dbReference>
<feature type="domain" description="Glycoside hydrolase family 2 immunoglobulin-like beta-sandwich" evidence="4">
    <location>
        <begin position="164"/>
        <end position="268"/>
    </location>
</feature>
<dbReference type="PANTHER" id="PTHR42732">
    <property type="entry name" value="BETA-GALACTOSIDASE"/>
    <property type="match status" value="1"/>
</dbReference>
<dbReference type="InterPro" id="IPR006104">
    <property type="entry name" value="Glyco_hydro_2_N"/>
</dbReference>
<dbReference type="SUPFAM" id="SSF49785">
    <property type="entry name" value="Galactose-binding domain-like"/>
    <property type="match status" value="1"/>
</dbReference>
<dbReference type="Proteomes" id="UP001600943">
    <property type="component" value="Unassembled WGS sequence"/>
</dbReference>
<dbReference type="Pfam" id="PF02836">
    <property type="entry name" value="Glyco_hydro_2_C"/>
    <property type="match status" value="1"/>
</dbReference>
<keyword evidence="3" id="KW-0326">Glycosidase</keyword>
<feature type="domain" description="DUF4982" evidence="7">
    <location>
        <begin position="646"/>
        <end position="703"/>
    </location>
</feature>
<gene>
    <name evidence="9" type="ORF">K040078D81_01190</name>
</gene>
<keyword evidence="2 9" id="KW-0378">Hydrolase</keyword>
<name>A0ABQ0B3H6_9FIRM</name>
<feature type="domain" description="Glycosyl hydrolases family 2 sugar binding" evidence="6">
    <location>
        <begin position="63"/>
        <end position="153"/>
    </location>
</feature>
<evidence type="ECO:0000256" key="3">
    <source>
        <dbReference type="ARBA" id="ARBA00023295"/>
    </source>
</evidence>
<dbReference type="InterPro" id="IPR040605">
    <property type="entry name" value="Glyco_hydro2_dom5"/>
</dbReference>
<dbReference type="Gene3D" id="2.60.40.10">
    <property type="entry name" value="Immunoglobulins"/>
    <property type="match status" value="3"/>
</dbReference>
<evidence type="ECO:0000259" key="5">
    <source>
        <dbReference type="Pfam" id="PF02836"/>
    </source>
</evidence>
<dbReference type="InterPro" id="IPR051913">
    <property type="entry name" value="GH2_Domain-Containing"/>
</dbReference>
<dbReference type="SUPFAM" id="SSF51445">
    <property type="entry name" value="(Trans)glycosidases"/>
    <property type="match status" value="1"/>
</dbReference>
<dbReference type="Gene3D" id="3.20.20.80">
    <property type="entry name" value="Glycosidases"/>
    <property type="match status" value="1"/>
</dbReference>
<dbReference type="SUPFAM" id="SSF49373">
    <property type="entry name" value="Invasin/intimin cell-adhesion fragments"/>
    <property type="match status" value="1"/>
</dbReference>
<evidence type="ECO:0000259" key="6">
    <source>
        <dbReference type="Pfam" id="PF02837"/>
    </source>
</evidence>
<proteinExistence type="inferred from homology"/>
<dbReference type="InterPro" id="IPR032311">
    <property type="entry name" value="DUF4982"/>
</dbReference>
<dbReference type="InterPro" id="IPR008964">
    <property type="entry name" value="Invasin/intimin_cell_adhesion"/>
</dbReference>
<organism evidence="9 10">
    <name type="scientific">Blautia hominis</name>
    <dbReference type="NCBI Taxonomy" id="2025493"/>
    <lineage>
        <taxon>Bacteria</taxon>
        <taxon>Bacillati</taxon>
        <taxon>Bacillota</taxon>
        <taxon>Clostridia</taxon>
        <taxon>Lachnospirales</taxon>
        <taxon>Lachnospiraceae</taxon>
        <taxon>Blautia</taxon>
    </lineage>
</organism>
<dbReference type="InterPro" id="IPR036156">
    <property type="entry name" value="Beta-gal/glucu_dom_sf"/>
</dbReference>
<feature type="domain" description="Glycoside hydrolase family 2 catalytic" evidence="5">
    <location>
        <begin position="278"/>
        <end position="439"/>
    </location>
</feature>
<dbReference type="InterPro" id="IPR006102">
    <property type="entry name" value="Ig-like_GH2"/>
</dbReference>
<comment type="caution">
    <text evidence="9">The sequence shown here is derived from an EMBL/GenBank/DDBJ whole genome shotgun (WGS) entry which is preliminary data.</text>
</comment>
<evidence type="ECO:0000259" key="4">
    <source>
        <dbReference type="Pfam" id="PF00703"/>
    </source>
</evidence>
<sequence>MIRKNFNRDWKIIKGSNSSMLSMLMGGGDMSTIQLPHDAMIHEKQTPDTKNGAQTGFYPGAEYVYLKKMYVPEEWLEKTAIVEFEGVYRTAMVYVNGHFVKKNLCGYTNFYVTLDPFLRYGMENEIKVIADNAAELNSRWYSGSGIYRDVKLLVGERIHIPADGVRITTVTANEKYASIEIQTEIRNLLRTKEKIKVKIMFLYEGEVVAEDIMPVTMFPQGEETVRQSVCVMKPKLWDCGHPDLYECKVQILSGETVLDEVSEKTGIRTFSLDAEHGLKINGKEVKLRGTCIHHDNGIMGATTLTAAEERRCRQIKEAGFNSIRSAHHPMSKAMLSACDKYGVLVMDELSDMWTYHKNPQDLALVFTDIWPDLVERMVKKDYNHPSVLMYSSGNEIPELGLDTGAKMNRDICNKFHELDSTRYTTTGINGMMAVSFSCGLDKILSDLIDDYKMEESVDHTDGGANAFNSYMSIMEGEGADNFARHPLLTEAIEESALAADITGLNYLTARHVLEKELHPNKTVVGTETYPADIVRLWKIVKENPHMLGDFTWTGYDYLGEAGCGIFHYDGSVNFSSIFPERAAYIGDMNLIGYRRPVSYLREIVFGLRKDPYIAVDRVNKYGMECSKSAWMLKDNVASWTWNGYEGKPAIVDVYSDAEEVELFLNGNSMGRRPAGEENNYTATYELTYEPGELVAVNYKNGHESGRQALYTADMEVEMFVDVDRTELKADGEDLAFLTVKLVDKNGRENLWESKEIQVSLEGAGTIQGFGSADPSTTGSYDDLKWGTYDGYVMAVVRSNTEAGEISVTFSADGLEDKSVVIVSY</sequence>
<feature type="domain" description="Glycoside hydrolase family 2" evidence="8">
    <location>
        <begin position="720"/>
        <end position="819"/>
    </location>
</feature>
<accession>A0ABQ0B3H6</accession>
<dbReference type="InterPro" id="IPR017853">
    <property type="entry name" value="GH"/>
</dbReference>
<evidence type="ECO:0000259" key="8">
    <source>
        <dbReference type="Pfam" id="PF18565"/>
    </source>
</evidence>
<evidence type="ECO:0000313" key="10">
    <source>
        <dbReference type="Proteomes" id="UP001600943"/>
    </source>
</evidence>
<dbReference type="InterPro" id="IPR013783">
    <property type="entry name" value="Ig-like_fold"/>
</dbReference>
<dbReference type="GO" id="GO:0016787">
    <property type="term" value="F:hydrolase activity"/>
    <property type="evidence" value="ECO:0007669"/>
    <property type="project" value="UniProtKB-KW"/>
</dbReference>